<dbReference type="InParanoid" id="A0A2T3B9S1"/>
<evidence type="ECO:0000259" key="1">
    <source>
        <dbReference type="SMART" id="SM00148"/>
    </source>
</evidence>
<dbReference type="GO" id="GO:0008081">
    <property type="term" value="F:phosphoric diester hydrolase activity"/>
    <property type="evidence" value="ECO:0007669"/>
    <property type="project" value="InterPro"/>
</dbReference>
<dbReference type="OrthoDB" id="1046782at2759"/>
<dbReference type="PANTHER" id="PTHR13593">
    <property type="match status" value="1"/>
</dbReference>
<dbReference type="CDD" id="cd08586">
    <property type="entry name" value="PI-PLCc_BcPLC_like"/>
    <property type="match status" value="1"/>
</dbReference>
<dbReference type="AlphaFoldDB" id="A0A2T3B9S1"/>
<dbReference type="InterPro" id="IPR051057">
    <property type="entry name" value="PI-PLC_domain"/>
</dbReference>
<name>A0A2T3B9S1_AMORE</name>
<organism evidence="2 3">
    <name type="scientific">Amorphotheca resinae ATCC 22711</name>
    <dbReference type="NCBI Taxonomy" id="857342"/>
    <lineage>
        <taxon>Eukaryota</taxon>
        <taxon>Fungi</taxon>
        <taxon>Dikarya</taxon>
        <taxon>Ascomycota</taxon>
        <taxon>Pezizomycotina</taxon>
        <taxon>Leotiomycetes</taxon>
        <taxon>Helotiales</taxon>
        <taxon>Amorphothecaceae</taxon>
        <taxon>Amorphotheca</taxon>
    </lineage>
</organism>
<dbReference type="EMBL" id="KZ679007">
    <property type="protein sequence ID" value="PSS25072.1"/>
    <property type="molecule type" value="Genomic_DNA"/>
</dbReference>
<protein>
    <recommendedName>
        <fullName evidence="1">Phosphatidylinositol-specific phospholipase C X domain-containing protein</fullName>
    </recommendedName>
</protein>
<proteinExistence type="predicted"/>
<evidence type="ECO:0000313" key="3">
    <source>
        <dbReference type="Proteomes" id="UP000241818"/>
    </source>
</evidence>
<dbReference type="GO" id="GO:0006629">
    <property type="term" value="P:lipid metabolic process"/>
    <property type="evidence" value="ECO:0007669"/>
    <property type="project" value="InterPro"/>
</dbReference>
<evidence type="ECO:0000313" key="2">
    <source>
        <dbReference type="EMBL" id="PSS25072.1"/>
    </source>
</evidence>
<dbReference type="RefSeq" id="XP_024723671.1">
    <property type="nucleotide sequence ID" value="XM_024863331.1"/>
</dbReference>
<gene>
    <name evidence="2" type="ORF">M430DRAFT_15810</name>
</gene>
<dbReference type="PANTHER" id="PTHR13593:SF148">
    <property type="entry name" value="PHOSPHATIDYLINOSITOL-SPECIFIC PHOSPHOLIPASE C X DOMAIN-CONTAINING PROTEIN"/>
    <property type="match status" value="1"/>
</dbReference>
<feature type="domain" description="Phosphatidylinositol-specific phospholipase C X" evidence="1">
    <location>
        <begin position="310"/>
        <end position="463"/>
    </location>
</feature>
<dbReference type="SMART" id="SM00148">
    <property type="entry name" value="PLCXc"/>
    <property type="match status" value="1"/>
</dbReference>
<sequence>MSWVTSGENSHGYVQPAPNGQTLAVPAVATHRGELWCLWSDPSKDLYYAVGNNNTFGQRTQFPDQGVPVMAELLGMLHALVVRDSGDIAHYIFDDANQVWSATTLLDTAAGFSTGGTPALVAFHNKLFLVFIQNTTLYYSLWTLNPHNDTAVWSMPQEMGGISQVRGIPAMFVLNGTLHVLCSSNDENREILGFAYSSPEDVWNSCDDVSEGKSAAGISATSYGDSAFLAFQENGPDDTSHVIYIAEYKDGKWLPQEAVAGQTSADPPQLAILNGRINCIFNSNTETKDLRWYSRSLLNYSLSSWMKDIPDDTLLSNMTIPGTHDSCAESNIPFVRTQYLSITKQMEAGIRFLDLRCRVHSNGHLYMYHGGIPINLPMYLKLDKVMHDIFTFLSKDGNPTDTVLISINNDDVSGQDPPSLFYNAVKQHIENTPPYSTGEPRWITSRTTVTLGDARGKAVLLRRYHSDPSLAISERIGIDLSGWLNDNPEFTLRTPDGVTLTLQDKWQYSDIMPLADLIKSKFNFVSNMLGKAAMGPPEQWFLNFSSAVGDPVEKGEIAESRWIAVGAHSEIIGKFVPGMNHNVRRNYAWEFKTRYGVIAMDYPELPKDSDLIAWLIGMNM</sequence>
<dbReference type="SUPFAM" id="SSF89372">
    <property type="entry name" value="Fucose-specific lectin"/>
    <property type="match status" value="1"/>
</dbReference>
<dbReference type="InterPro" id="IPR017946">
    <property type="entry name" value="PLC-like_Pdiesterase_TIM-brl"/>
</dbReference>
<dbReference type="InterPro" id="IPR015915">
    <property type="entry name" value="Kelch-typ_b-propeller"/>
</dbReference>
<dbReference type="GeneID" id="36571412"/>
<accession>A0A2T3B9S1</accession>
<keyword evidence="3" id="KW-1185">Reference proteome</keyword>
<dbReference type="InterPro" id="IPR000909">
    <property type="entry name" value="PLipase_C_PInositol-sp_X_dom"/>
</dbReference>
<dbReference type="PROSITE" id="PS50007">
    <property type="entry name" value="PIPLC_X_DOMAIN"/>
    <property type="match status" value="1"/>
</dbReference>
<dbReference type="Pfam" id="PF26146">
    <property type="entry name" value="PI-PLC_X"/>
    <property type="match status" value="1"/>
</dbReference>
<reference evidence="2 3" key="1">
    <citation type="journal article" date="2018" name="New Phytol.">
        <title>Comparative genomics and transcriptomics depict ericoid mycorrhizal fungi as versatile saprotrophs and plant mutualists.</title>
        <authorList>
            <person name="Martino E."/>
            <person name="Morin E."/>
            <person name="Grelet G.A."/>
            <person name="Kuo A."/>
            <person name="Kohler A."/>
            <person name="Daghino S."/>
            <person name="Barry K.W."/>
            <person name="Cichocki N."/>
            <person name="Clum A."/>
            <person name="Dockter R.B."/>
            <person name="Hainaut M."/>
            <person name="Kuo R.C."/>
            <person name="LaButti K."/>
            <person name="Lindahl B.D."/>
            <person name="Lindquist E.A."/>
            <person name="Lipzen A."/>
            <person name="Khouja H.R."/>
            <person name="Magnuson J."/>
            <person name="Murat C."/>
            <person name="Ohm R.A."/>
            <person name="Singer S.W."/>
            <person name="Spatafora J.W."/>
            <person name="Wang M."/>
            <person name="Veneault-Fourrey C."/>
            <person name="Henrissat B."/>
            <person name="Grigoriev I.V."/>
            <person name="Martin F.M."/>
            <person name="Perotto S."/>
        </authorList>
    </citation>
    <scope>NUCLEOTIDE SEQUENCE [LARGE SCALE GENOMIC DNA]</scope>
    <source>
        <strain evidence="2 3">ATCC 22711</strain>
    </source>
</reference>
<dbReference type="Proteomes" id="UP000241818">
    <property type="component" value="Unassembled WGS sequence"/>
</dbReference>
<dbReference type="Gene3D" id="3.20.20.190">
    <property type="entry name" value="Phosphatidylinositol (PI) phosphodiesterase"/>
    <property type="match status" value="1"/>
</dbReference>
<dbReference type="SUPFAM" id="SSF51695">
    <property type="entry name" value="PLC-like phosphodiesterases"/>
    <property type="match status" value="1"/>
</dbReference>
<dbReference type="Gene3D" id="2.120.10.80">
    <property type="entry name" value="Kelch-type beta propeller"/>
    <property type="match status" value="1"/>
</dbReference>